<evidence type="ECO:0000313" key="1">
    <source>
        <dbReference type="EMBL" id="SVE02362.1"/>
    </source>
</evidence>
<dbReference type="AlphaFoldDB" id="A0A383A3P1"/>
<reference evidence="1" key="1">
    <citation type="submission" date="2018-05" db="EMBL/GenBank/DDBJ databases">
        <authorList>
            <person name="Lanie J.A."/>
            <person name="Ng W.-L."/>
            <person name="Kazmierczak K.M."/>
            <person name="Andrzejewski T.M."/>
            <person name="Davidsen T.M."/>
            <person name="Wayne K.J."/>
            <person name="Tettelin H."/>
            <person name="Glass J.I."/>
            <person name="Rusch D."/>
            <person name="Podicherti R."/>
            <person name="Tsui H.-C.T."/>
            <person name="Winkler M.E."/>
        </authorList>
    </citation>
    <scope>NUCLEOTIDE SEQUENCE</scope>
</reference>
<organism evidence="1">
    <name type="scientific">marine metagenome</name>
    <dbReference type="NCBI Taxonomy" id="408172"/>
    <lineage>
        <taxon>unclassified sequences</taxon>
        <taxon>metagenomes</taxon>
        <taxon>ecological metagenomes</taxon>
    </lineage>
</organism>
<gene>
    <name evidence="1" type="ORF">METZ01_LOCUS455216</name>
</gene>
<proteinExistence type="predicted"/>
<accession>A0A383A3P1</accession>
<sequence length="27" mass="3148">MRFSYYLFMAAFLPLISLAAERPNIVL</sequence>
<protein>
    <submittedName>
        <fullName evidence="1">Uncharacterized protein</fullName>
    </submittedName>
</protein>
<feature type="non-terminal residue" evidence="1">
    <location>
        <position position="27"/>
    </location>
</feature>
<name>A0A383A3P1_9ZZZZ</name>
<dbReference type="EMBL" id="UINC01188917">
    <property type="protein sequence ID" value="SVE02362.1"/>
    <property type="molecule type" value="Genomic_DNA"/>
</dbReference>